<accession>A0A8D9EBL6</accession>
<dbReference type="AlphaFoldDB" id="A0A8D9EBL6"/>
<evidence type="ECO:0000313" key="1">
    <source>
        <dbReference type="EMBL" id="CAG6747928.1"/>
    </source>
</evidence>
<reference evidence="1" key="1">
    <citation type="submission" date="2021-05" db="EMBL/GenBank/DDBJ databases">
        <authorList>
            <person name="Alioto T."/>
            <person name="Alioto T."/>
            <person name="Gomez Garrido J."/>
        </authorList>
    </citation>
    <scope>NUCLEOTIDE SEQUENCE</scope>
</reference>
<organism evidence="1">
    <name type="scientific">Cacopsylla melanoneura</name>
    <dbReference type="NCBI Taxonomy" id="428564"/>
    <lineage>
        <taxon>Eukaryota</taxon>
        <taxon>Metazoa</taxon>
        <taxon>Ecdysozoa</taxon>
        <taxon>Arthropoda</taxon>
        <taxon>Hexapoda</taxon>
        <taxon>Insecta</taxon>
        <taxon>Pterygota</taxon>
        <taxon>Neoptera</taxon>
        <taxon>Paraneoptera</taxon>
        <taxon>Hemiptera</taxon>
        <taxon>Sternorrhyncha</taxon>
        <taxon>Psylloidea</taxon>
        <taxon>Psyllidae</taxon>
        <taxon>Psyllinae</taxon>
        <taxon>Cacopsylla</taxon>
    </lineage>
</organism>
<sequence length="101" mass="11678">MGRVSKYSTIVLNSVHFEKIQYFSTLRSKFSTFLANWQIGTFYVLLHLKINSKHATCLYSLHVLRKNNLPLCPLFNCIHMGWRGSVLPCPAIFTSVLHHLQ</sequence>
<proteinExistence type="predicted"/>
<protein>
    <submittedName>
        <fullName evidence="1">Uncharacterized protein</fullName>
    </submittedName>
</protein>
<name>A0A8D9EBL6_9HEMI</name>
<dbReference type="EMBL" id="HBUF01516355">
    <property type="protein sequence ID" value="CAG6747928.1"/>
    <property type="molecule type" value="Transcribed_RNA"/>
</dbReference>